<accession>A0A076ESW9</accession>
<dbReference type="Proteomes" id="UP000028488">
    <property type="component" value="Chromosome"/>
</dbReference>
<gene>
    <name evidence="4" type="ORF">EP51_27950</name>
</gene>
<comment type="subcellular location">
    <subcellularLocation>
        <location evidence="1">Cell envelope</location>
    </subcellularLocation>
</comment>
<evidence type="ECO:0000256" key="1">
    <source>
        <dbReference type="ARBA" id="ARBA00004196"/>
    </source>
</evidence>
<feature type="domain" description="Periplasmic binding protein" evidence="3">
    <location>
        <begin position="63"/>
        <end position="308"/>
    </location>
</feature>
<dbReference type="AlphaFoldDB" id="A0A076ESW9"/>
<dbReference type="Pfam" id="PF13407">
    <property type="entry name" value="Peripla_BP_4"/>
    <property type="match status" value="1"/>
</dbReference>
<evidence type="ECO:0000313" key="5">
    <source>
        <dbReference type="Proteomes" id="UP000028488"/>
    </source>
</evidence>
<dbReference type="GO" id="GO:0030288">
    <property type="term" value="C:outer membrane-bounded periplasmic space"/>
    <property type="evidence" value="ECO:0007669"/>
    <property type="project" value="TreeGrafter"/>
</dbReference>
<dbReference type="Gene3D" id="3.40.50.2300">
    <property type="match status" value="2"/>
</dbReference>
<dbReference type="GO" id="GO:0030246">
    <property type="term" value="F:carbohydrate binding"/>
    <property type="evidence" value="ECO:0007669"/>
    <property type="project" value="TreeGrafter"/>
</dbReference>
<dbReference type="InterPro" id="IPR025997">
    <property type="entry name" value="SBP_2_dom"/>
</dbReference>
<evidence type="ECO:0000256" key="2">
    <source>
        <dbReference type="ARBA" id="ARBA00007639"/>
    </source>
</evidence>
<dbReference type="eggNOG" id="COG1879">
    <property type="taxonomic scope" value="Bacteria"/>
</dbReference>
<sequence length="342" mass="35500">MDTHDGRSVPFTGKRTRRVTTLALGITTAVLLAGCSSTGGNPEASGNGMASGTADTPRATIAMITHEVPGDTFWDLIRKGAETAAAKDNIELRYSSDPEAPNQANLVQSALDSQVDGIALTLAKPDAMTPVVRAAVDAGTPVVAFNSGFDQYQAQGVAQYFGQDEKLAGIAAGQRLTADGAKKALCVIQEQGQVALEARCAGVIEGFKGQTEILNVNSKDLPSVEATITAKLQQDPAIDHVVALGAPIALTAVQSVTNAASSAKIVTFDTNAALVDAIEAGDVQWAVDQQPFLQGYLAVDSLWLYLNNRNTIGGGAPTLTGPAFIDQSNIDSIAEYAKAGTR</sequence>
<dbReference type="PROSITE" id="PS51257">
    <property type="entry name" value="PROKAR_LIPOPROTEIN"/>
    <property type="match status" value="1"/>
</dbReference>
<dbReference type="PANTHER" id="PTHR30036:SF7">
    <property type="entry name" value="ABC TRANSPORTER PERIPLASMIC-BINDING PROTEIN YPHF"/>
    <property type="match status" value="1"/>
</dbReference>
<dbReference type="RefSeq" id="WP_128641069.1">
    <property type="nucleotide sequence ID" value="NZ_CP008947.1"/>
</dbReference>
<dbReference type="InterPro" id="IPR028082">
    <property type="entry name" value="Peripla_BP_I"/>
</dbReference>
<evidence type="ECO:0000259" key="3">
    <source>
        <dbReference type="Pfam" id="PF13407"/>
    </source>
</evidence>
<evidence type="ECO:0000313" key="4">
    <source>
        <dbReference type="EMBL" id="AII08248.1"/>
    </source>
</evidence>
<organism evidence="4 5">
    <name type="scientific">Rhodococcus opacus</name>
    <name type="common">Nocardia opaca</name>
    <dbReference type="NCBI Taxonomy" id="37919"/>
    <lineage>
        <taxon>Bacteria</taxon>
        <taxon>Bacillati</taxon>
        <taxon>Actinomycetota</taxon>
        <taxon>Actinomycetes</taxon>
        <taxon>Mycobacteriales</taxon>
        <taxon>Nocardiaceae</taxon>
        <taxon>Rhodococcus</taxon>
    </lineage>
</organism>
<comment type="similarity">
    <text evidence="2">Belongs to the bacterial solute-binding protein 2 family.</text>
</comment>
<name>A0A076ESW9_RHOOP</name>
<protein>
    <submittedName>
        <fullName evidence="4">Sugar ABC transporter substrate-binding protein</fullName>
    </submittedName>
</protein>
<proteinExistence type="inferred from homology"/>
<dbReference type="PANTHER" id="PTHR30036">
    <property type="entry name" value="D-XYLOSE-BINDING PERIPLASMIC PROTEIN"/>
    <property type="match status" value="1"/>
</dbReference>
<reference evidence="4 5" key="1">
    <citation type="submission" date="2014-07" db="EMBL/GenBank/DDBJ databases">
        <title>Genome Sequence of Rhodococcus opacus Strain R7, a Biodegrader of Mono- and Polycyclic Aromatic Hydrocarbons.</title>
        <authorList>
            <person name="Di Gennaro P."/>
            <person name="Zampolli J."/>
            <person name="Presti I."/>
            <person name="Cappelletti M."/>
            <person name="D'Ursi P."/>
            <person name="Orro A."/>
            <person name="Mezzelani A."/>
            <person name="Milanesi L."/>
        </authorList>
    </citation>
    <scope>NUCLEOTIDE SEQUENCE [LARGE SCALE GENOMIC DNA]</scope>
    <source>
        <strain evidence="4 5">R7</strain>
    </source>
</reference>
<dbReference type="EMBL" id="CP008947">
    <property type="protein sequence ID" value="AII08248.1"/>
    <property type="molecule type" value="Genomic_DNA"/>
</dbReference>
<dbReference type="InterPro" id="IPR050555">
    <property type="entry name" value="Bact_Solute-Bind_Prot2"/>
</dbReference>
<dbReference type="SUPFAM" id="SSF53822">
    <property type="entry name" value="Periplasmic binding protein-like I"/>
    <property type="match status" value="1"/>
</dbReference>